<dbReference type="EMBL" id="JAUSZT010000002">
    <property type="protein sequence ID" value="MDQ0995225.1"/>
    <property type="molecule type" value="Genomic_DNA"/>
</dbReference>
<protein>
    <submittedName>
        <fullName evidence="1">Drug/metabolite transporter (DMT)-like permease</fullName>
    </submittedName>
</protein>
<proteinExistence type="predicted"/>
<dbReference type="RefSeq" id="WP_307276160.1">
    <property type="nucleotide sequence ID" value="NZ_JAUSZT010000002.1"/>
</dbReference>
<dbReference type="SUPFAM" id="SSF103481">
    <property type="entry name" value="Multidrug resistance efflux transporter EmrE"/>
    <property type="match status" value="1"/>
</dbReference>
<evidence type="ECO:0000313" key="1">
    <source>
        <dbReference type="EMBL" id="MDQ0995225.1"/>
    </source>
</evidence>
<sequence length="127" mass="14062">MNEKKQCPTLLEGEADVIAVSFLINIHNLQYYIRFINPGLTGSWFATWCWVVASRRLPLALCAQLIVAETIFGLGYRFMFEGRFPSLAEAMGATLQFAGVCSAIAVFGRPPALPVLQHKQSRAEGLE</sequence>
<organism evidence="1 2">
    <name type="scientific">Phyllobacterium ifriqiyense</name>
    <dbReference type="NCBI Taxonomy" id="314238"/>
    <lineage>
        <taxon>Bacteria</taxon>
        <taxon>Pseudomonadati</taxon>
        <taxon>Pseudomonadota</taxon>
        <taxon>Alphaproteobacteria</taxon>
        <taxon>Hyphomicrobiales</taxon>
        <taxon>Phyllobacteriaceae</taxon>
        <taxon>Phyllobacterium</taxon>
    </lineage>
</organism>
<name>A0ABU0S381_9HYPH</name>
<gene>
    <name evidence="1" type="ORF">QFZ34_000402</name>
</gene>
<accession>A0ABU0S381</accession>
<evidence type="ECO:0000313" key="2">
    <source>
        <dbReference type="Proteomes" id="UP001237780"/>
    </source>
</evidence>
<reference evidence="1 2" key="1">
    <citation type="submission" date="2023-07" db="EMBL/GenBank/DDBJ databases">
        <title>Comparative genomics of wheat-associated soil bacteria to identify genetic determinants of phenazine resistance.</title>
        <authorList>
            <person name="Mouncey N."/>
        </authorList>
    </citation>
    <scope>NUCLEOTIDE SEQUENCE [LARGE SCALE GENOMIC DNA]</scope>
    <source>
        <strain evidence="1 2">W4I11</strain>
    </source>
</reference>
<keyword evidence="2" id="KW-1185">Reference proteome</keyword>
<comment type="caution">
    <text evidence="1">The sequence shown here is derived from an EMBL/GenBank/DDBJ whole genome shotgun (WGS) entry which is preliminary data.</text>
</comment>
<dbReference type="InterPro" id="IPR037185">
    <property type="entry name" value="EmrE-like"/>
</dbReference>
<dbReference type="Proteomes" id="UP001237780">
    <property type="component" value="Unassembled WGS sequence"/>
</dbReference>